<dbReference type="RefSeq" id="XP_040616686.1">
    <property type="nucleotide sequence ID" value="XM_040764816.1"/>
</dbReference>
<dbReference type="AlphaFoldDB" id="A0A0C2IHN9"/>
<evidence type="ECO:0000313" key="3">
    <source>
        <dbReference type="Proteomes" id="UP000031575"/>
    </source>
</evidence>
<feature type="compositionally biased region" description="Low complexity" evidence="1">
    <location>
        <begin position="703"/>
        <end position="712"/>
    </location>
</feature>
<evidence type="ECO:0000313" key="2">
    <source>
        <dbReference type="EMBL" id="KIH88676.1"/>
    </source>
</evidence>
<dbReference type="PROSITE" id="PS51257">
    <property type="entry name" value="PROKAR_LIPOPROTEIN"/>
    <property type="match status" value="1"/>
</dbReference>
<reference evidence="2 3" key="1">
    <citation type="journal article" date="2014" name="BMC Genomics">
        <title>Comparative genomics of the major fungal agents of human and animal Sporotrichosis: Sporothrix schenckii and Sporothrix brasiliensis.</title>
        <authorList>
            <person name="Teixeira M.M."/>
            <person name="de Almeida L.G."/>
            <person name="Kubitschek-Barreira P."/>
            <person name="Alves F.L."/>
            <person name="Kioshima E.S."/>
            <person name="Abadio A.K."/>
            <person name="Fernandes L."/>
            <person name="Derengowski L.S."/>
            <person name="Ferreira K.S."/>
            <person name="Souza R.C."/>
            <person name="Ruiz J.C."/>
            <person name="de Andrade N.C."/>
            <person name="Paes H.C."/>
            <person name="Nicola A.M."/>
            <person name="Albuquerque P."/>
            <person name="Gerber A.L."/>
            <person name="Martins V.P."/>
            <person name="Peconick L.D."/>
            <person name="Neto A.V."/>
            <person name="Chaucanez C.B."/>
            <person name="Silva P.A."/>
            <person name="Cunha O.L."/>
            <person name="de Oliveira F.F."/>
            <person name="dos Santos T.C."/>
            <person name="Barros A.L."/>
            <person name="Soares M.A."/>
            <person name="de Oliveira L.M."/>
            <person name="Marini M.M."/>
            <person name="Villalobos-Duno H."/>
            <person name="Cunha M.M."/>
            <person name="de Hoog S."/>
            <person name="da Silveira J.F."/>
            <person name="Henrissat B."/>
            <person name="Nino-Vega G.A."/>
            <person name="Cisalpino P.S."/>
            <person name="Mora-Montes H.M."/>
            <person name="Almeida S.R."/>
            <person name="Stajich J.E."/>
            <person name="Lopes-Bezerra L.M."/>
            <person name="Vasconcelos A.T."/>
            <person name="Felipe M.S."/>
        </authorList>
    </citation>
    <scope>NUCLEOTIDE SEQUENCE [LARGE SCALE GENOMIC DNA]</scope>
    <source>
        <strain evidence="2 3">5110</strain>
    </source>
</reference>
<sequence length="967" mass="106901">MRPASLQLRLAQPSCLAPASALFGSSCGTYSIGYVPAVTSGPRPASQSFQERIGFRFNSAAASPVLARSSTDHGSSYDISNAPSSLPAFPDHLKLRGPFAFDRKDDAATRPPTAASVGRWNISQRPGQLMLGAQHYGKWRELVFDYDRLMFESGLAPSVAASAGNVQRSVDRPENASDMSLWSAIFNFAQRRGDSDGALVVWHEIFLRRQLYKTDGVVANAFWMSVVGAALESRDASFLESTWAYAEWMHDTRGTRWPHYYRLVVSSFLDSGDYDAALKWHLRLSPHFSVPKRDFFDLLKSYITDPHPELQETLRYIYATSRHRLLYDTIVPLLWSHGHSALARAWRETLILHDDLPASSSSRPFLQFVAGYYPETELAPKEQFLVNTQPSQYLSPQPPKPAPKAPDLPTNLFHLVNRVHGETFGIQEKSFNDKIGSKWFATKWVSLDTAINMIYNLGIDEIGPLSLQSIALRSGDPASVLRSLEHLEQCHISIGSANYSKAIRYLARAGDAATLNELLQSSLHPAVFDDIVLQRSVLGSAMYTGDWKTHRLVLAVRLAVSEDALETSSNKLLMACVTQKKKGSVLRLLDEFSARGMEITPATWESLSHFILDEAPAKFDPNAPPDVDFYAALCRRLLAMRLPVATEAWQNILLVYGRLGRLDDLEKTALDIVDQYVSLQTARLPRKPVSPTASSAPPPARPPSTSSSSVLSSIDETSAFKANIADVPDIVRGETEKLVDLGYRLLPRDLPCNHPLHPLSLIFNEEIVASMVRWYFHRKTAYRQKQGARKVRLTRPKPAAPKGTGDTVVSPKKPYIPAPPSDATPSDFSLAGGIRLLAMLRDRGVDVSKSCVRSETLVCIVALFGPEAMSTRYWQPSRAANQLKLGEVKAFCDAAWASDGHDTESLEAGQRTDTLLPKFRVLKQALAAVKPVAASFASKLTRPGDKKKASRDAFMEVISKKSPSPTA</sequence>
<name>A0A0C2IHN9_9PEZI</name>
<dbReference type="HOGENOM" id="CLU_007655_1_0_1"/>
<dbReference type="VEuPathDB" id="FungiDB:SPBR_06560"/>
<dbReference type="OrthoDB" id="5366531at2759"/>
<dbReference type="Proteomes" id="UP000031575">
    <property type="component" value="Unassembled WGS sequence"/>
</dbReference>
<comment type="caution">
    <text evidence="2">The sequence shown here is derived from an EMBL/GenBank/DDBJ whole genome shotgun (WGS) entry which is preliminary data.</text>
</comment>
<organism evidence="2 3">
    <name type="scientific">Sporothrix brasiliensis 5110</name>
    <dbReference type="NCBI Taxonomy" id="1398154"/>
    <lineage>
        <taxon>Eukaryota</taxon>
        <taxon>Fungi</taxon>
        <taxon>Dikarya</taxon>
        <taxon>Ascomycota</taxon>
        <taxon>Pezizomycotina</taxon>
        <taxon>Sordariomycetes</taxon>
        <taxon>Sordariomycetidae</taxon>
        <taxon>Ophiostomatales</taxon>
        <taxon>Ophiostomataceae</taxon>
        <taxon>Sporothrix</taxon>
    </lineage>
</organism>
<gene>
    <name evidence="2" type="ORF">SPBR_06560</name>
</gene>
<proteinExistence type="predicted"/>
<protein>
    <submittedName>
        <fullName evidence="2">Uncharacterized protein</fullName>
    </submittedName>
</protein>
<dbReference type="GeneID" id="63679737"/>
<keyword evidence="3" id="KW-1185">Reference proteome</keyword>
<feature type="region of interest" description="Disordered" evidence="1">
    <location>
        <begin position="687"/>
        <end position="712"/>
    </location>
</feature>
<evidence type="ECO:0000256" key="1">
    <source>
        <dbReference type="SAM" id="MobiDB-lite"/>
    </source>
</evidence>
<dbReference type="EMBL" id="AWTV01000009">
    <property type="protein sequence ID" value="KIH88676.1"/>
    <property type="molecule type" value="Genomic_DNA"/>
</dbReference>
<feature type="region of interest" description="Disordered" evidence="1">
    <location>
        <begin position="786"/>
        <end position="812"/>
    </location>
</feature>
<feature type="compositionally biased region" description="Basic residues" evidence="1">
    <location>
        <begin position="786"/>
        <end position="795"/>
    </location>
</feature>
<accession>A0A0C2IHN9</accession>